<dbReference type="Gene3D" id="3.30.720.100">
    <property type="match status" value="1"/>
</dbReference>
<gene>
    <name evidence="2" type="ORF">F0145_10625</name>
</gene>
<keyword evidence="3" id="KW-1185">Reference proteome</keyword>
<feature type="domain" description="PhnB-like" evidence="1">
    <location>
        <begin position="124"/>
        <end position="244"/>
    </location>
</feature>
<dbReference type="Gene3D" id="3.30.720.110">
    <property type="match status" value="1"/>
</dbReference>
<dbReference type="RefSeq" id="WP_150088381.1">
    <property type="nucleotide sequence ID" value="NZ_VWSF01000006.1"/>
</dbReference>
<dbReference type="SUPFAM" id="SSF54593">
    <property type="entry name" value="Glyoxalase/Bleomycin resistance protein/Dihydroxybiphenyl dioxygenase"/>
    <property type="match status" value="2"/>
</dbReference>
<comment type="caution">
    <text evidence="2">The sequence shown here is derived from an EMBL/GenBank/DDBJ whole genome shotgun (WGS) entry which is preliminary data.</text>
</comment>
<dbReference type="Gene3D" id="3.10.180.10">
    <property type="entry name" value="2,3-Dihydroxybiphenyl 1,2-Dioxygenase, domain 1"/>
    <property type="match status" value="1"/>
</dbReference>
<feature type="domain" description="PhnB-like" evidence="1">
    <location>
        <begin position="4"/>
        <end position="114"/>
    </location>
</feature>
<dbReference type="PANTHER" id="PTHR33990">
    <property type="entry name" value="PROTEIN YJDN-RELATED"/>
    <property type="match status" value="1"/>
</dbReference>
<proteinExistence type="predicted"/>
<name>A0A5M6DKS7_9BACT</name>
<accession>A0A5M6DKS7</accession>
<dbReference type="Pfam" id="PF06983">
    <property type="entry name" value="3-dmu-9_3-mt"/>
    <property type="match status" value="2"/>
</dbReference>
<sequence length="276" mass="31020">MSNEIYPCLWFNGNAQEAAELYCSVFKDSIITVNTPMVVNFTLAGQKFMGLNGGPTHVPNPSISFYVVCDNKQELENAWEKLQSGGMVMMPLDNYPWSEQYGFLQDKFGVSWQLSLGKLEDVGQKFTPCLMFTRHQAGKAEQAIQFYTSVFHNSSVVGILKYDENEGDVTGTVKHAQFKLGNQVFMAMDSSLAHAFSFSEGISLVINCNTQAEIDYYWSKLSEGGQEDRCGWLKDQFGVSWQIVPAVLGQLMTNPEKAPRVMQAFMQMKKFDIAQL</sequence>
<reference evidence="2 3" key="1">
    <citation type="submission" date="2019-09" db="EMBL/GenBank/DDBJ databases">
        <title>Genome sequence and assembly of Adhaeribacter sp.</title>
        <authorList>
            <person name="Chhetri G."/>
        </authorList>
    </citation>
    <scope>NUCLEOTIDE SEQUENCE [LARGE SCALE GENOMIC DNA]</scope>
    <source>
        <strain evidence="2 3">DK36</strain>
    </source>
</reference>
<dbReference type="InterPro" id="IPR029068">
    <property type="entry name" value="Glyas_Bleomycin-R_OHBP_Dase"/>
</dbReference>
<dbReference type="InterPro" id="IPR028973">
    <property type="entry name" value="PhnB-like"/>
</dbReference>
<evidence type="ECO:0000259" key="1">
    <source>
        <dbReference type="Pfam" id="PF06983"/>
    </source>
</evidence>
<evidence type="ECO:0000313" key="3">
    <source>
        <dbReference type="Proteomes" id="UP000323426"/>
    </source>
</evidence>
<dbReference type="EMBL" id="VWSF01000006">
    <property type="protein sequence ID" value="KAA5546780.1"/>
    <property type="molecule type" value="Genomic_DNA"/>
</dbReference>
<dbReference type="Proteomes" id="UP000323426">
    <property type="component" value="Unassembled WGS sequence"/>
</dbReference>
<dbReference type="CDD" id="cd06588">
    <property type="entry name" value="PhnB_like"/>
    <property type="match status" value="2"/>
</dbReference>
<dbReference type="PANTHER" id="PTHR33990:SF4">
    <property type="entry name" value="PHNB-LIKE DOMAIN-CONTAINING PROTEIN"/>
    <property type="match status" value="1"/>
</dbReference>
<evidence type="ECO:0000313" key="2">
    <source>
        <dbReference type="EMBL" id="KAA5546780.1"/>
    </source>
</evidence>
<organism evidence="2 3">
    <name type="scientific">Adhaeribacter rhizoryzae</name>
    <dbReference type="NCBI Taxonomy" id="2607907"/>
    <lineage>
        <taxon>Bacteria</taxon>
        <taxon>Pseudomonadati</taxon>
        <taxon>Bacteroidota</taxon>
        <taxon>Cytophagia</taxon>
        <taxon>Cytophagales</taxon>
        <taxon>Hymenobacteraceae</taxon>
        <taxon>Adhaeribacter</taxon>
    </lineage>
</organism>
<dbReference type="AlphaFoldDB" id="A0A5M6DKS7"/>
<protein>
    <submittedName>
        <fullName evidence="2">VOC family protein</fullName>
    </submittedName>
</protein>